<dbReference type="PANTHER" id="PTHR43317">
    <property type="entry name" value="THERMOSPERMINE SYNTHASE ACAULIS5"/>
    <property type="match status" value="1"/>
</dbReference>
<name>A0ABT0BEB4_9SPHN</name>
<keyword evidence="3 4" id="KW-0620">Polyamine biosynthesis</keyword>
<protein>
    <submittedName>
        <fullName evidence="6">Spermidine synthase</fullName>
    </submittedName>
</protein>
<keyword evidence="2 4" id="KW-0808">Transferase</keyword>
<dbReference type="RefSeq" id="WP_244020519.1">
    <property type="nucleotide sequence ID" value="NZ_JALHLF010000036.1"/>
</dbReference>
<sequence>MIARELLDAAWVPGGEKLELFRHDKDFMIVLGHNELMSSRKWGSEEALATMSYERIKRAKRPHMLIGGYGMGFTLRAALKVLPENGQATVVELVPEIIEWARGPMKELEAGCLDDPRVNLVMNDVALHIEAGDGDYDAILLDVDNGPDGLVREDNNVLYSKAGLRAAKRALTPEGVLAIWSAGPDPNFTRRLERAGFAVEERKVPARSNGKGPKHVIWFATIRE</sequence>
<evidence type="ECO:0000259" key="5">
    <source>
        <dbReference type="PROSITE" id="PS51006"/>
    </source>
</evidence>
<evidence type="ECO:0000256" key="2">
    <source>
        <dbReference type="ARBA" id="ARBA00022679"/>
    </source>
</evidence>
<proteinExistence type="inferred from homology"/>
<comment type="similarity">
    <text evidence="1">Belongs to the spermidine/spermine synthase family.</text>
</comment>
<evidence type="ECO:0000256" key="4">
    <source>
        <dbReference type="PROSITE-ProRule" id="PRU00354"/>
    </source>
</evidence>
<dbReference type="InterPro" id="IPR030374">
    <property type="entry name" value="PABS"/>
</dbReference>
<dbReference type="InterPro" id="IPR029063">
    <property type="entry name" value="SAM-dependent_MTases_sf"/>
</dbReference>
<dbReference type="EMBL" id="JALHLF010000036">
    <property type="protein sequence ID" value="MCJ2183136.1"/>
    <property type="molecule type" value="Genomic_DNA"/>
</dbReference>
<feature type="domain" description="PABS" evidence="5">
    <location>
        <begin position="65"/>
        <end position="224"/>
    </location>
</feature>
<feature type="active site" description="Proton acceptor" evidence="4">
    <location>
        <position position="142"/>
    </location>
</feature>
<accession>A0ABT0BEB4</accession>
<dbReference type="Pfam" id="PF01564">
    <property type="entry name" value="Spermine_synth"/>
    <property type="match status" value="1"/>
</dbReference>
<dbReference type="Proteomes" id="UP001162881">
    <property type="component" value="Unassembled WGS sequence"/>
</dbReference>
<comment type="caution">
    <text evidence="6">The sequence shown here is derived from an EMBL/GenBank/DDBJ whole genome shotgun (WGS) entry which is preliminary data.</text>
</comment>
<dbReference type="Gene3D" id="3.40.50.150">
    <property type="entry name" value="Vaccinia Virus protein VP39"/>
    <property type="match status" value="1"/>
</dbReference>
<evidence type="ECO:0000256" key="3">
    <source>
        <dbReference type="ARBA" id="ARBA00023115"/>
    </source>
</evidence>
<reference evidence="6" key="1">
    <citation type="submission" date="2022-03" db="EMBL/GenBank/DDBJ databases">
        <title>Identification of a novel bacterium isolated from mangrove sediments.</title>
        <authorList>
            <person name="Pan X."/>
        </authorList>
    </citation>
    <scope>NUCLEOTIDE SEQUENCE</scope>
    <source>
        <strain evidence="6">B1949</strain>
    </source>
</reference>
<dbReference type="SUPFAM" id="SSF53335">
    <property type="entry name" value="S-adenosyl-L-methionine-dependent methyltransferases"/>
    <property type="match status" value="1"/>
</dbReference>
<evidence type="ECO:0000313" key="6">
    <source>
        <dbReference type="EMBL" id="MCJ2183136.1"/>
    </source>
</evidence>
<gene>
    <name evidence="6" type="ORF">MTR62_10595</name>
</gene>
<keyword evidence="7" id="KW-1185">Reference proteome</keyword>
<evidence type="ECO:0000256" key="1">
    <source>
        <dbReference type="ARBA" id="ARBA00007867"/>
    </source>
</evidence>
<organism evidence="6 7">
    <name type="scientific">Novosphingobium organovorum</name>
    <dbReference type="NCBI Taxonomy" id="2930092"/>
    <lineage>
        <taxon>Bacteria</taxon>
        <taxon>Pseudomonadati</taxon>
        <taxon>Pseudomonadota</taxon>
        <taxon>Alphaproteobacteria</taxon>
        <taxon>Sphingomonadales</taxon>
        <taxon>Sphingomonadaceae</taxon>
        <taxon>Novosphingobium</taxon>
    </lineage>
</organism>
<dbReference type="PROSITE" id="PS51006">
    <property type="entry name" value="PABS_2"/>
    <property type="match status" value="1"/>
</dbReference>
<dbReference type="PANTHER" id="PTHR43317:SF3">
    <property type="entry name" value="BLR2883 PROTEIN"/>
    <property type="match status" value="1"/>
</dbReference>
<evidence type="ECO:0000313" key="7">
    <source>
        <dbReference type="Proteomes" id="UP001162881"/>
    </source>
</evidence>